<keyword evidence="3" id="KW-1185">Reference proteome</keyword>
<sequence>MRQHKVMLGDKVLYQAAQLSHARRFAQARQAEGVACYVVPDTTAKKPRSVRINALTGQPYKKPSCRNGVGPHRSATDDSAS</sequence>
<organism evidence="2 3">
    <name type="scientific">Acetobacter senegalensis</name>
    <dbReference type="NCBI Taxonomy" id="446692"/>
    <lineage>
        <taxon>Bacteria</taxon>
        <taxon>Pseudomonadati</taxon>
        <taxon>Pseudomonadota</taxon>
        <taxon>Alphaproteobacteria</taxon>
        <taxon>Acetobacterales</taxon>
        <taxon>Acetobacteraceae</taxon>
        <taxon>Acetobacter</taxon>
    </lineage>
</organism>
<dbReference type="Proteomes" id="UP000056109">
    <property type="component" value="Chromosome I"/>
</dbReference>
<name>A0A0U5F1W9_9PROT</name>
<evidence type="ECO:0000313" key="3">
    <source>
        <dbReference type="Proteomes" id="UP000056109"/>
    </source>
</evidence>
<dbReference type="AlphaFoldDB" id="A0A0U5F1W9"/>
<protein>
    <submittedName>
        <fullName evidence="2">Uncharacterized protein</fullName>
    </submittedName>
</protein>
<dbReference type="PATRIC" id="fig|446692.3.peg.2789"/>
<dbReference type="GeneID" id="34783651"/>
<accession>A0A0U5F1W9</accession>
<evidence type="ECO:0000313" key="2">
    <source>
        <dbReference type="EMBL" id="CEF41944.1"/>
    </source>
</evidence>
<gene>
    <name evidence="2" type="ORF">ASN_2667</name>
</gene>
<feature type="region of interest" description="Disordered" evidence="1">
    <location>
        <begin position="51"/>
        <end position="81"/>
    </location>
</feature>
<dbReference type="EMBL" id="LN606600">
    <property type="protein sequence ID" value="CEF41944.1"/>
    <property type="molecule type" value="Genomic_DNA"/>
</dbReference>
<dbReference type="RefSeq" id="WP_058988333.1">
    <property type="nucleotide sequence ID" value="NZ_LN606600.1"/>
</dbReference>
<reference evidence="3" key="1">
    <citation type="submission" date="2014-09" db="EMBL/GenBank/DDBJ databases">
        <authorList>
            <person name="Illeghems K.G."/>
        </authorList>
    </citation>
    <scope>NUCLEOTIDE SEQUENCE [LARGE SCALE GENOMIC DNA]</scope>
    <source>
        <strain evidence="3">108B</strain>
    </source>
</reference>
<evidence type="ECO:0000256" key="1">
    <source>
        <dbReference type="SAM" id="MobiDB-lite"/>
    </source>
</evidence>
<proteinExistence type="predicted"/>
<dbReference type="KEGG" id="asz:ASN_2667"/>